<feature type="domain" description="UvrD-like helicase C-terminal" evidence="5">
    <location>
        <begin position="124"/>
        <end position="230"/>
    </location>
</feature>
<dbReference type="InterPro" id="IPR027417">
    <property type="entry name" value="P-loop_NTPase"/>
</dbReference>
<keyword evidence="7" id="KW-1185">Reference proteome</keyword>
<dbReference type="InterPro" id="IPR000212">
    <property type="entry name" value="DNA_helicase_UvrD/REP"/>
</dbReference>
<dbReference type="Gene3D" id="3.40.50.300">
    <property type="entry name" value="P-loop containing nucleotide triphosphate hydrolases"/>
    <property type="match status" value="2"/>
</dbReference>
<keyword evidence="3" id="KW-0347">Helicase</keyword>
<dbReference type="PANTHER" id="PTHR11070">
    <property type="entry name" value="UVRD / RECB / PCRA DNA HELICASE FAMILY MEMBER"/>
    <property type="match status" value="1"/>
</dbReference>
<evidence type="ECO:0000256" key="1">
    <source>
        <dbReference type="ARBA" id="ARBA00022741"/>
    </source>
</evidence>
<evidence type="ECO:0000256" key="3">
    <source>
        <dbReference type="ARBA" id="ARBA00022806"/>
    </source>
</evidence>
<dbReference type="SUPFAM" id="SSF52540">
    <property type="entry name" value="P-loop containing nucleoside triphosphate hydrolases"/>
    <property type="match status" value="1"/>
</dbReference>
<protein>
    <recommendedName>
        <fullName evidence="5">UvrD-like helicase C-terminal domain-containing protein</fullName>
    </recommendedName>
</protein>
<dbReference type="Proteomes" id="UP001500631">
    <property type="component" value="Unassembled WGS sequence"/>
</dbReference>
<keyword evidence="4" id="KW-0067">ATP-binding</keyword>
<keyword evidence="1" id="KW-0547">Nucleotide-binding</keyword>
<gene>
    <name evidence="6" type="ORF">GCM10023338_23060</name>
</gene>
<dbReference type="RefSeq" id="WP_245831341.1">
    <property type="nucleotide sequence ID" value="NZ_BAABKE010000010.1"/>
</dbReference>
<organism evidence="6 7">
    <name type="scientific">Wohlfahrtiimonas larvae</name>
    <dbReference type="NCBI Taxonomy" id="1157986"/>
    <lineage>
        <taxon>Bacteria</taxon>
        <taxon>Pseudomonadati</taxon>
        <taxon>Pseudomonadota</taxon>
        <taxon>Gammaproteobacteria</taxon>
        <taxon>Cardiobacteriales</taxon>
        <taxon>Ignatzschineriaceae</taxon>
        <taxon>Wohlfahrtiimonas</taxon>
    </lineage>
</organism>
<keyword evidence="2" id="KW-0378">Hydrolase</keyword>
<accession>A0ABP9MZT2</accession>
<proteinExistence type="predicted"/>
<name>A0ABP9MZT2_9GAMM</name>
<comment type="caution">
    <text evidence="6">The sequence shown here is derived from an EMBL/GenBank/DDBJ whole genome shotgun (WGS) entry which is preliminary data.</text>
</comment>
<dbReference type="EMBL" id="BAABKE010000010">
    <property type="protein sequence ID" value="GAA5103970.1"/>
    <property type="molecule type" value="Genomic_DNA"/>
</dbReference>
<evidence type="ECO:0000313" key="6">
    <source>
        <dbReference type="EMBL" id="GAA5103970.1"/>
    </source>
</evidence>
<evidence type="ECO:0000256" key="4">
    <source>
        <dbReference type="ARBA" id="ARBA00022840"/>
    </source>
</evidence>
<evidence type="ECO:0000256" key="2">
    <source>
        <dbReference type="ARBA" id="ARBA00022801"/>
    </source>
</evidence>
<reference evidence="7" key="1">
    <citation type="journal article" date="2019" name="Int. J. Syst. Evol. Microbiol.">
        <title>The Global Catalogue of Microorganisms (GCM) 10K type strain sequencing project: providing services to taxonomists for standard genome sequencing and annotation.</title>
        <authorList>
            <consortium name="The Broad Institute Genomics Platform"/>
            <consortium name="The Broad Institute Genome Sequencing Center for Infectious Disease"/>
            <person name="Wu L."/>
            <person name="Ma J."/>
        </authorList>
    </citation>
    <scope>NUCLEOTIDE SEQUENCE [LARGE SCALE GENOMIC DNA]</scope>
    <source>
        <strain evidence="7">JCM 18424</strain>
    </source>
</reference>
<dbReference type="PANTHER" id="PTHR11070:SF45">
    <property type="entry name" value="DNA 3'-5' HELICASE"/>
    <property type="match status" value="1"/>
</dbReference>
<dbReference type="Pfam" id="PF13361">
    <property type="entry name" value="UvrD_C"/>
    <property type="match status" value="2"/>
</dbReference>
<feature type="domain" description="UvrD-like helicase C-terminal" evidence="5">
    <location>
        <begin position="239"/>
        <end position="294"/>
    </location>
</feature>
<evidence type="ECO:0000259" key="5">
    <source>
        <dbReference type="Pfam" id="PF13361"/>
    </source>
</evidence>
<sequence length="317" mass="35821">MAQKSLDHKVHVRTFHQWCSQQLSTYNIPKSRNANLSSMFEENVQKVIDHAETGIIPKGQYDAILIDEGHDFEDAWYKLIVQMVNPDNPCLLVLYDDAQSIYSKDKRKLVFSKVGINARGRTVILKLNYRNTKEILTVAKLFAEQLLVERKESDEDAIPLLEPVGAGLNGDVPVLINLPSMHHEVRKIIETLYEHQKNGLDWHHMAVLCRNNKSINIIKDALRNNGIPTHGEEVEGIGVHVMTMHKSKGLEFALVCIFEVGNKNVCYESVENEAQLLYVAMTRATTNLVMTCSSSSMFAPQLSDAISTVNYSLQTEQ</sequence>
<evidence type="ECO:0000313" key="7">
    <source>
        <dbReference type="Proteomes" id="UP001500631"/>
    </source>
</evidence>
<dbReference type="InterPro" id="IPR014017">
    <property type="entry name" value="DNA_helicase_UvrD-like_C"/>
</dbReference>